<dbReference type="GO" id="GO:0016020">
    <property type="term" value="C:membrane"/>
    <property type="evidence" value="ECO:0007669"/>
    <property type="project" value="UniProtKB-SubCell"/>
</dbReference>
<dbReference type="AlphaFoldDB" id="A0A418NJ26"/>
<sequence length="273" mass="30230">MTPVSEAEAPKPEEQSETLGSFLLFLIKLALVVLIFRSFIFSPFSIPSESMLPRLMNGDYLVAAKWPYGYSDYSLPFSAPLIPGRLFADQPERGDVVIFKHPIDNTDYIKRVIGLPGDTVAMRGGQLFINGEPVAKQRIEDFVIPVSPNTDCAWAAVRETDGEGGEQCRYARFRETLPSGRSYDILDFGPTPQDDYGPRIVPEGTIFVMGDNRDNSQDSRFPAMPGGGVGLVPQENLVGRASAIMWSTDGSAEWIKPWTWFTAARWSRIGDGL</sequence>
<dbReference type="RefSeq" id="WP_119512115.1">
    <property type="nucleotide sequence ID" value="NZ_QXFK01000014.1"/>
</dbReference>
<dbReference type="InterPro" id="IPR019758">
    <property type="entry name" value="Pept_S26A_signal_pept_1_CS"/>
</dbReference>
<dbReference type="InterPro" id="IPR019757">
    <property type="entry name" value="Pept_S26A_signal_pept_1_Lys-AS"/>
</dbReference>
<dbReference type="InterPro" id="IPR000223">
    <property type="entry name" value="Pept_S26A_signal_pept_1"/>
</dbReference>
<keyword evidence="7" id="KW-0645">Protease</keyword>
<organism evidence="9 10">
    <name type="scientific">Pelagerythrobacter aerophilus</name>
    <dbReference type="NCBI Taxonomy" id="2306995"/>
    <lineage>
        <taxon>Bacteria</taxon>
        <taxon>Pseudomonadati</taxon>
        <taxon>Pseudomonadota</taxon>
        <taxon>Alphaproteobacteria</taxon>
        <taxon>Sphingomonadales</taxon>
        <taxon>Erythrobacteraceae</taxon>
        <taxon>Pelagerythrobacter</taxon>
    </lineage>
</organism>
<feature type="transmembrane region" description="Helical" evidence="7">
    <location>
        <begin position="20"/>
        <end position="46"/>
    </location>
</feature>
<comment type="subcellular location">
    <subcellularLocation>
        <location evidence="7">Membrane</location>
        <topology evidence="7">Single-pass type II membrane protein</topology>
    </subcellularLocation>
</comment>
<gene>
    <name evidence="9" type="primary">lepB</name>
    <name evidence="9" type="ORF">D2V04_04590</name>
</gene>
<dbReference type="CDD" id="cd06530">
    <property type="entry name" value="S26_SPase_I"/>
    <property type="match status" value="1"/>
</dbReference>
<keyword evidence="5 7" id="KW-0378">Hydrolase</keyword>
<dbReference type="GO" id="GO:0004252">
    <property type="term" value="F:serine-type endopeptidase activity"/>
    <property type="evidence" value="ECO:0007669"/>
    <property type="project" value="InterPro"/>
</dbReference>
<comment type="catalytic activity">
    <reaction evidence="1 7">
        <text>Cleavage of hydrophobic, N-terminal signal or leader sequences from secreted and periplasmic proteins.</text>
        <dbReference type="EC" id="3.4.21.89"/>
    </reaction>
</comment>
<dbReference type="Gene3D" id="2.10.109.10">
    <property type="entry name" value="Umud Fragment, subunit A"/>
    <property type="match status" value="1"/>
</dbReference>
<dbReference type="GO" id="GO:0009003">
    <property type="term" value="F:signal peptidase activity"/>
    <property type="evidence" value="ECO:0007669"/>
    <property type="project" value="UniProtKB-EC"/>
</dbReference>
<dbReference type="Proteomes" id="UP000285092">
    <property type="component" value="Unassembled WGS sequence"/>
</dbReference>
<dbReference type="InterPro" id="IPR019533">
    <property type="entry name" value="Peptidase_S26"/>
</dbReference>
<keyword evidence="10" id="KW-1185">Reference proteome</keyword>
<comment type="caution">
    <text evidence="9">The sequence shown here is derived from an EMBL/GenBank/DDBJ whole genome shotgun (WGS) entry which is preliminary data.</text>
</comment>
<name>A0A418NJ26_9SPHN</name>
<accession>A0A418NJ26</accession>
<evidence type="ECO:0000256" key="3">
    <source>
        <dbReference type="ARBA" id="ARBA00013208"/>
    </source>
</evidence>
<dbReference type="PANTHER" id="PTHR43390">
    <property type="entry name" value="SIGNAL PEPTIDASE I"/>
    <property type="match status" value="1"/>
</dbReference>
<dbReference type="EC" id="3.4.21.89" evidence="3 7"/>
<evidence type="ECO:0000256" key="7">
    <source>
        <dbReference type="RuleBase" id="RU362042"/>
    </source>
</evidence>
<dbReference type="PROSITE" id="PS00760">
    <property type="entry name" value="SPASE_I_2"/>
    <property type="match status" value="1"/>
</dbReference>
<dbReference type="PROSITE" id="PS00761">
    <property type="entry name" value="SPASE_I_3"/>
    <property type="match status" value="1"/>
</dbReference>
<evidence type="ECO:0000256" key="5">
    <source>
        <dbReference type="ARBA" id="ARBA00022801"/>
    </source>
</evidence>
<reference evidence="9 10" key="1">
    <citation type="submission" date="2018-08" db="EMBL/GenBank/DDBJ databases">
        <title>Altererythrobacter sp.Ery1 and Ery12, the genome sequencing of novel strains in genus Alterythrobacter.</title>
        <authorList>
            <person name="Cheng H."/>
            <person name="Wu Y.-H."/>
            <person name="Fang C."/>
            <person name="Xu X.-W."/>
        </authorList>
    </citation>
    <scope>NUCLEOTIDE SEQUENCE [LARGE SCALE GENOMIC DNA]</scope>
    <source>
        <strain evidence="9 10">Ery1</strain>
    </source>
</reference>
<keyword evidence="7" id="KW-1133">Transmembrane helix</keyword>
<evidence type="ECO:0000256" key="4">
    <source>
        <dbReference type="ARBA" id="ARBA00019232"/>
    </source>
</evidence>
<evidence type="ECO:0000313" key="9">
    <source>
        <dbReference type="EMBL" id="RIV79283.1"/>
    </source>
</evidence>
<protein>
    <recommendedName>
        <fullName evidence="4 7">Signal peptidase I</fullName>
        <ecNumber evidence="3 7">3.4.21.89</ecNumber>
    </recommendedName>
</protein>
<keyword evidence="7" id="KW-0472">Membrane</keyword>
<dbReference type="PANTHER" id="PTHR43390:SF1">
    <property type="entry name" value="CHLOROPLAST PROCESSING PEPTIDASE"/>
    <property type="match status" value="1"/>
</dbReference>
<dbReference type="NCBIfam" id="TIGR02227">
    <property type="entry name" value="sigpep_I_bact"/>
    <property type="match status" value="1"/>
</dbReference>
<feature type="active site" evidence="6">
    <location>
        <position position="110"/>
    </location>
</feature>
<comment type="similarity">
    <text evidence="2 7">Belongs to the peptidase S26 family.</text>
</comment>
<feature type="domain" description="Peptidase S26" evidence="8">
    <location>
        <begin position="22"/>
        <end position="246"/>
    </location>
</feature>
<evidence type="ECO:0000313" key="10">
    <source>
        <dbReference type="Proteomes" id="UP000285092"/>
    </source>
</evidence>
<dbReference type="SUPFAM" id="SSF51306">
    <property type="entry name" value="LexA/Signal peptidase"/>
    <property type="match status" value="1"/>
</dbReference>
<evidence type="ECO:0000256" key="1">
    <source>
        <dbReference type="ARBA" id="ARBA00000677"/>
    </source>
</evidence>
<dbReference type="EMBL" id="QXFK01000014">
    <property type="protein sequence ID" value="RIV79283.1"/>
    <property type="molecule type" value="Genomic_DNA"/>
</dbReference>
<dbReference type="GO" id="GO:0006465">
    <property type="term" value="P:signal peptide processing"/>
    <property type="evidence" value="ECO:0007669"/>
    <property type="project" value="InterPro"/>
</dbReference>
<dbReference type="PRINTS" id="PR00727">
    <property type="entry name" value="LEADERPTASE"/>
</dbReference>
<dbReference type="Pfam" id="PF10502">
    <property type="entry name" value="Peptidase_S26"/>
    <property type="match status" value="1"/>
</dbReference>
<dbReference type="InterPro" id="IPR036286">
    <property type="entry name" value="LexA/Signal_pep-like_sf"/>
</dbReference>
<evidence type="ECO:0000256" key="6">
    <source>
        <dbReference type="PIRSR" id="PIRSR600223-1"/>
    </source>
</evidence>
<dbReference type="OrthoDB" id="9815782at2"/>
<keyword evidence="7" id="KW-0812">Transmembrane</keyword>
<feature type="active site" evidence="6">
    <location>
        <position position="50"/>
    </location>
</feature>
<evidence type="ECO:0000259" key="8">
    <source>
        <dbReference type="Pfam" id="PF10502"/>
    </source>
</evidence>
<proteinExistence type="inferred from homology"/>
<evidence type="ECO:0000256" key="2">
    <source>
        <dbReference type="ARBA" id="ARBA00009370"/>
    </source>
</evidence>